<name>A0A212IXC6_9BACT</name>
<proteinExistence type="predicted"/>
<reference evidence="1" key="1">
    <citation type="submission" date="2016-04" db="EMBL/GenBank/DDBJ databases">
        <authorList>
            <person name="Evans L.H."/>
            <person name="Alamgir A."/>
            <person name="Owens N."/>
            <person name="Weber N.D."/>
            <person name="Virtaneva K."/>
            <person name="Barbian K."/>
            <person name="Babar A."/>
            <person name="Rosenke K."/>
        </authorList>
    </citation>
    <scope>NUCLEOTIDE SEQUENCE</scope>
    <source>
        <strain evidence="1">86-1</strain>
    </source>
</reference>
<organism evidence="1">
    <name type="scientific">uncultured Dysgonomonas sp</name>
    <dbReference type="NCBI Taxonomy" id="206096"/>
    <lineage>
        <taxon>Bacteria</taxon>
        <taxon>Pseudomonadati</taxon>
        <taxon>Bacteroidota</taxon>
        <taxon>Bacteroidia</taxon>
        <taxon>Bacteroidales</taxon>
        <taxon>Dysgonomonadaceae</taxon>
        <taxon>Dysgonomonas</taxon>
        <taxon>environmental samples</taxon>
    </lineage>
</organism>
<accession>A0A212IXC6</accession>
<evidence type="ECO:0000313" key="1">
    <source>
        <dbReference type="EMBL" id="SBV91830.1"/>
    </source>
</evidence>
<dbReference type="AlphaFoldDB" id="A0A212IXC6"/>
<gene>
    <name evidence="1" type="ORF">KL86DYS1_10443</name>
</gene>
<protein>
    <submittedName>
        <fullName evidence="1">Uncharacterized protein</fullName>
    </submittedName>
</protein>
<sequence>MKMTLLNPEQYTGYAKHPTQDKTLRKVVNSSIRKCEHMSQWYEIRIEFEGGKIFYSSSGSIKGCKQIFAFQCKAGSKWSINELNKE</sequence>
<dbReference type="EMBL" id="FLUM01000001">
    <property type="protein sequence ID" value="SBV91830.1"/>
    <property type="molecule type" value="Genomic_DNA"/>
</dbReference>